<dbReference type="PANTHER" id="PTHR30250:SF10">
    <property type="entry name" value="LIPOPOLYSACCHARIDE BIOSYNTHESIS PROTEIN WZXC"/>
    <property type="match status" value="1"/>
</dbReference>
<keyword evidence="3" id="KW-1003">Cell membrane</keyword>
<keyword evidence="6 7" id="KW-0472">Membrane</keyword>
<accession>A0A939IR44</accession>
<dbReference type="InterPro" id="IPR050833">
    <property type="entry name" value="Poly_Biosynth_Transport"/>
</dbReference>
<feature type="transmembrane region" description="Helical" evidence="7">
    <location>
        <begin position="48"/>
        <end position="66"/>
    </location>
</feature>
<name>A0A939IR44_9MICO</name>
<dbReference type="Pfam" id="PF13440">
    <property type="entry name" value="Polysacc_synt_3"/>
    <property type="match status" value="1"/>
</dbReference>
<feature type="transmembrane region" description="Helical" evidence="7">
    <location>
        <begin position="396"/>
        <end position="415"/>
    </location>
</feature>
<sequence length="433" mass="45734">MTAVSAMARRLRAPVARILIGSAIGQGAVFGVSPLLTRIYSPEDFGALALITAVCAVLGAIITLGWERAVVLPPDGATARALVRLGWISLLGVGSALAAIAYIGRSLFSEILGSRVFEDYWWLAPVTVAAIGAYALVSSTMVRAQNYTALAFRNATQGLSQAATSVVLGLAGIVPLGLLVSVAVGRIAGLVGLGVGGRRRATNKADGTRARLWPVLRRYRRFPLVNTWSRAVNSVGLQLPTILLIALYGSLEAGLFALTVRVIAAPITIIVDAGSQYFEGSFSSRLRGGEGTLTRSVLRLVRQHLLIGILPTLAVAVLGPALYGFIFGANWAEAGGYAQIIVAAYLAQFVVVPVSRALVLLEYQTTQLVWDITRAVLTSGAVVVCAISGLEMVWCVVALTLTYLATYGVLLALILRATRKYDQTIEARTLGAT</sequence>
<evidence type="ECO:0000256" key="3">
    <source>
        <dbReference type="ARBA" id="ARBA00022475"/>
    </source>
</evidence>
<dbReference type="GO" id="GO:0005886">
    <property type="term" value="C:plasma membrane"/>
    <property type="evidence" value="ECO:0007669"/>
    <property type="project" value="UniProtKB-SubCell"/>
</dbReference>
<keyword evidence="4 7" id="KW-0812">Transmembrane</keyword>
<organism evidence="8 9">
    <name type="scientific">Microbacterium esteraromaticum</name>
    <dbReference type="NCBI Taxonomy" id="57043"/>
    <lineage>
        <taxon>Bacteria</taxon>
        <taxon>Bacillati</taxon>
        <taxon>Actinomycetota</taxon>
        <taxon>Actinomycetes</taxon>
        <taxon>Micrococcales</taxon>
        <taxon>Microbacteriaceae</taxon>
        <taxon>Microbacterium</taxon>
    </lineage>
</organism>
<feature type="transmembrane region" description="Helical" evidence="7">
    <location>
        <begin position="368"/>
        <end position="390"/>
    </location>
</feature>
<comment type="similarity">
    <text evidence="2">Belongs to the polysaccharide synthase family.</text>
</comment>
<evidence type="ECO:0000256" key="2">
    <source>
        <dbReference type="ARBA" id="ARBA00007430"/>
    </source>
</evidence>
<proteinExistence type="inferred from homology"/>
<feature type="transmembrane region" description="Helical" evidence="7">
    <location>
        <begin position="15"/>
        <end position="36"/>
    </location>
</feature>
<dbReference type="PANTHER" id="PTHR30250">
    <property type="entry name" value="PST FAMILY PREDICTED COLANIC ACID TRANSPORTER"/>
    <property type="match status" value="1"/>
</dbReference>
<feature type="transmembrane region" description="Helical" evidence="7">
    <location>
        <begin position="86"/>
        <end position="108"/>
    </location>
</feature>
<evidence type="ECO:0000256" key="6">
    <source>
        <dbReference type="ARBA" id="ARBA00023136"/>
    </source>
</evidence>
<feature type="transmembrane region" description="Helical" evidence="7">
    <location>
        <begin position="120"/>
        <end position="142"/>
    </location>
</feature>
<dbReference type="AlphaFoldDB" id="A0A939IR44"/>
<evidence type="ECO:0000313" key="8">
    <source>
        <dbReference type="EMBL" id="MBN8205355.1"/>
    </source>
</evidence>
<evidence type="ECO:0000256" key="4">
    <source>
        <dbReference type="ARBA" id="ARBA00022692"/>
    </source>
</evidence>
<protein>
    <submittedName>
        <fullName evidence="8">Lipopolysaccharide biosynthesis protein</fullName>
    </submittedName>
</protein>
<evidence type="ECO:0000256" key="1">
    <source>
        <dbReference type="ARBA" id="ARBA00004651"/>
    </source>
</evidence>
<evidence type="ECO:0000256" key="7">
    <source>
        <dbReference type="SAM" id="Phobius"/>
    </source>
</evidence>
<comment type="caution">
    <text evidence="8">The sequence shown here is derived from an EMBL/GenBank/DDBJ whole genome shotgun (WGS) entry which is preliminary data.</text>
</comment>
<feature type="transmembrane region" description="Helical" evidence="7">
    <location>
        <begin position="162"/>
        <end position="195"/>
    </location>
</feature>
<keyword evidence="5 7" id="KW-1133">Transmembrane helix</keyword>
<reference evidence="8" key="1">
    <citation type="submission" date="2020-12" db="EMBL/GenBank/DDBJ databases">
        <title>PHA producing bacteria isolated from mangrove.</title>
        <authorList>
            <person name="Zheng W."/>
            <person name="Yu S."/>
            <person name="Huang Y."/>
        </authorList>
    </citation>
    <scope>NUCLEOTIDE SEQUENCE</scope>
    <source>
        <strain evidence="8">GN8-5</strain>
    </source>
</reference>
<feature type="transmembrane region" description="Helical" evidence="7">
    <location>
        <begin position="338"/>
        <end position="361"/>
    </location>
</feature>
<evidence type="ECO:0000313" key="9">
    <source>
        <dbReference type="Proteomes" id="UP000664385"/>
    </source>
</evidence>
<gene>
    <name evidence="8" type="ORF">JF543_05220</name>
</gene>
<dbReference type="Proteomes" id="UP000664385">
    <property type="component" value="Unassembled WGS sequence"/>
</dbReference>
<evidence type="ECO:0000256" key="5">
    <source>
        <dbReference type="ARBA" id="ARBA00022989"/>
    </source>
</evidence>
<feature type="transmembrane region" description="Helical" evidence="7">
    <location>
        <begin position="305"/>
        <end position="326"/>
    </location>
</feature>
<dbReference type="EMBL" id="JAEMWU010000001">
    <property type="protein sequence ID" value="MBN8205355.1"/>
    <property type="molecule type" value="Genomic_DNA"/>
</dbReference>
<comment type="subcellular location">
    <subcellularLocation>
        <location evidence="1">Cell membrane</location>
        <topology evidence="1">Multi-pass membrane protein</topology>
    </subcellularLocation>
</comment>